<evidence type="ECO:0000313" key="2">
    <source>
        <dbReference type="EMBL" id="KGA96478.1"/>
    </source>
</evidence>
<dbReference type="Pfam" id="PF01261">
    <property type="entry name" value="AP_endonuc_2"/>
    <property type="match status" value="1"/>
</dbReference>
<accession>A0A094WKJ2</accession>
<dbReference type="GO" id="GO:0016853">
    <property type="term" value="F:isomerase activity"/>
    <property type="evidence" value="ECO:0007669"/>
    <property type="project" value="UniProtKB-KW"/>
</dbReference>
<reference evidence="2 3" key="1">
    <citation type="journal article" date="2014" name="Genome Announc.">
        <title>Draft Genome Sequence of Bacillus alcalophilus AV1934, a Classic Alkaliphile Isolated from Human Feces in 1934.</title>
        <authorList>
            <person name="Attie O."/>
            <person name="Jayaprakash A."/>
            <person name="Shah H."/>
            <person name="Paulsen I.T."/>
            <person name="Morino M."/>
            <person name="Takahashi Y."/>
            <person name="Narumi I."/>
            <person name="Sachidanandam R."/>
            <person name="Satoh K."/>
            <person name="Ito M."/>
            <person name="Krulwich T.A."/>
        </authorList>
    </citation>
    <scope>NUCLEOTIDE SEQUENCE [LARGE SCALE GENOMIC DNA]</scope>
    <source>
        <strain evidence="2 3">AV1934</strain>
    </source>
</reference>
<proteinExistence type="predicted"/>
<organism evidence="2 3">
    <name type="scientific">Alkalihalobacillus alcalophilus ATCC 27647 = CGMCC 1.3604</name>
    <dbReference type="NCBI Taxonomy" id="1218173"/>
    <lineage>
        <taxon>Bacteria</taxon>
        <taxon>Bacillati</taxon>
        <taxon>Bacillota</taxon>
        <taxon>Bacilli</taxon>
        <taxon>Bacillales</taxon>
        <taxon>Bacillaceae</taxon>
        <taxon>Alkalihalobacillus</taxon>
    </lineage>
</organism>
<dbReference type="eggNOG" id="COG1082">
    <property type="taxonomic scope" value="Bacteria"/>
</dbReference>
<gene>
    <name evidence="2" type="ORF">BALCAV_0215890</name>
</gene>
<dbReference type="EMBL" id="ALPT02000059">
    <property type="protein sequence ID" value="KGA96478.1"/>
    <property type="molecule type" value="Genomic_DNA"/>
</dbReference>
<keyword evidence="2" id="KW-0413">Isomerase</keyword>
<evidence type="ECO:0000259" key="1">
    <source>
        <dbReference type="Pfam" id="PF01261"/>
    </source>
</evidence>
<dbReference type="InterPro" id="IPR036237">
    <property type="entry name" value="Xyl_isomerase-like_sf"/>
</dbReference>
<dbReference type="InterPro" id="IPR050312">
    <property type="entry name" value="IolE/XylAMocC-like"/>
</dbReference>
<keyword evidence="3" id="KW-1185">Reference proteome</keyword>
<dbReference type="PANTHER" id="PTHR12110:SF41">
    <property type="entry name" value="INOSOSE DEHYDRATASE"/>
    <property type="match status" value="1"/>
</dbReference>
<dbReference type="RefSeq" id="WP_003321209.1">
    <property type="nucleotide sequence ID" value="NZ_ALPT02000059.1"/>
</dbReference>
<protein>
    <submittedName>
        <fullName evidence="2">Xylose isomerase</fullName>
    </submittedName>
</protein>
<comment type="caution">
    <text evidence="2">The sequence shown here is derived from an EMBL/GenBank/DDBJ whole genome shotgun (WGS) entry which is preliminary data.</text>
</comment>
<sequence>MSIPIAIQLYTLRNELELDFRGTLEKVAQLGYNGVELAGYAGLKVEEVKDILDELNLKVSSSHVPIERLEQELPQVIKEQKILGSKYIVVPFVLPERRNDKAYYELISFLNETAEQCEKEGLTLCYHNHDFELEHLEDGRKVLKAILDDTKVSAEFDIYWLTKADETPSKWLKNYQGRTPLVHLKDMTLDEEKFFAELGTGGVDLEEVLKMGTENDVQWWVVEQDESRISPLESIEISINHLKKMADN</sequence>
<dbReference type="InterPro" id="IPR013022">
    <property type="entry name" value="Xyl_isomerase-like_TIM-brl"/>
</dbReference>
<dbReference type="AlphaFoldDB" id="A0A094WKJ2"/>
<name>A0A094WKJ2_ALKAL</name>
<dbReference type="Gene3D" id="3.20.20.150">
    <property type="entry name" value="Divalent-metal-dependent TIM barrel enzymes"/>
    <property type="match status" value="1"/>
</dbReference>
<evidence type="ECO:0000313" key="3">
    <source>
        <dbReference type="Proteomes" id="UP000002754"/>
    </source>
</evidence>
<dbReference type="STRING" id="1218173.BALCAV_0215890"/>
<dbReference type="SUPFAM" id="SSF51658">
    <property type="entry name" value="Xylose isomerase-like"/>
    <property type="match status" value="1"/>
</dbReference>
<dbReference type="Proteomes" id="UP000002754">
    <property type="component" value="Unassembled WGS sequence"/>
</dbReference>
<dbReference type="PANTHER" id="PTHR12110">
    <property type="entry name" value="HYDROXYPYRUVATE ISOMERASE"/>
    <property type="match status" value="1"/>
</dbReference>
<feature type="domain" description="Xylose isomerase-like TIM barrel" evidence="1">
    <location>
        <begin position="24"/>
        <end position="244"/>
    </location>
</feature>